<dbReference type="PANTHER" id="PTHR42966:SF1">
    <property type="entry name" value="SIALIC ACID SYNTHASE"/>
    <property type="match status" value="1"/>
</dbReference>
<accession>A0A2N5Z9Z1</accession>
<dbReference type="EMBL" id="PKTG01000138">
    <property type="protein sequence ID" value="PLX15512.1"/>
    <property type="molecule type" value="Genomic_DNA"/>
</dbReference>
<dbReference type="GO" id="GO:0047444">
    <property type="term" value="F:N-acylneuraminate-9-phosphate synthase activity"/>
    <property type="evidence" value="ECO:0007669"/>
    <property type="project" value="TreeGrafter"/>
</dbReference>
<reference evidence="2 3" key="1">
    <citation type="submission" date="2017-11" db="EMBL/GenBank/DDBJ databases">
        <title>Genome-resolved metagenomics identifies genetic mobility, metabolic interactions, and unexpected diversity in perchlorate-reducing communities.</title>
        <authorList>
            <person name="Barnum T.P."/>
            <person name="Figueroa I.A."/>
            <person name="Carlstrom C.I."/>
            <person name="Lucas L.N."/>
            <person name="Engelbrektson A.L."/>
            <person name="Coates J.D."/>
        </authorList>
    </citation>
    <scope>NUCLEOTIDE SEQUENCE [LARGE SCALE GENOMIC DNA]</scope>
    <source>
        <strain evidence="2">BM706</strain>
    </source>
</reference>
<dbReference type="Proteomes" id="UP000234857">
    <property type="component" value="Unassembled WGS sequence"/>
</dbReference>
<evidence type="ECO:0000313" key="2">
    <source>
        <dbReference type="EMBL" id="PLX15512.1"/>
    </source>
</evidence>
<dbReference type="InterPro" id="IPR057736">
    <property type="entry name" value="SAF_PseI/NeuA/NeuB"/>
</dbReference>
<dbReference type="Pfam" id="PF08666">
    <property type="entry name" value="SAF"/>
    <property type="match status" value="1"/>
</dbReference>
<dbReference type="Pfam" id="PF03102">
    <property type="entry name" value="NeuB"/>
    <property type="match status" value="1"/>
</dbReference>
<dbReference type="PROSITE" id="PS50844">
    <property type="entry name" value="AFP_LIKE"/>
    <property type="match status" value="1"/>
</dbReference>
<protein>
    <submittedName>
        <fullName evidence="2">N-acetylneuraminate synthase</fullName>
    </submittedName>
</protein>
<dbReference type="InterPro" id="IPR013785">
    <property type="entry name" value="Aldolase_TIM"/>
</dbReference>
<dbReference type="InterPro" id="IPR013132">
    <property type="entry name" value="PseI/NeuA/B-like_N"/>
</dbReference>
<gene>
    <name evidence="2" type="ORF">C0601_12755</name>
</gene>
<dbReference type="Gene3D" id="3.90.1210.10">
    <property type="entry name" value="Antifreeze-like/N-acetylneuraminic acid synthase C-terminal domain"/>
    <property type="match status" value="1"/>
</dbReference>
<name>A0A2N5Z9Z1_MUIH1</name>
<dbReference type="SMART" id="SM00858">
    <property type="entry name" value="SAF"/>
    <property type="match status" value="1"/>
</dbReference>
<proteinExistence type="predicted"/>
<organism evidence="2 3">
    <name type="scientific">Muiribacterium halophilum</name>
    <dbReference type="NCBI Taxonomy" id="2053465"/>
    <lineage>
        <taxon>Bacteria</taxon>
        <taxon>Candidatus Muiribacteriota</taxon>
        <taxon>Candidatus Muiribacteriia</taxon>
        <taxon>Candidatus Muiribacteriales</taxon>
        <taxon>Candidatus Muiribacteriaceae</taxon>
        <taxon>Candidatus Muiribacterium</taxon>
    </lineage>
</organism>
<dbReference type="AlphaFoldDB" id="A0A2N5Z9Z1"/>
<dbReference type="InterPro" id="IPR036732">
    <property type="entry name" value="AFP_Neu5c_C_sf"/>
</dbReference>
<dbReference type="InterPro" id="IPR051690">
    <property type="entry name" value="PseI-like"/>
</dbReference>
<dbReference type="SUPFAM" id="SSF51569">
    <property type="entry name" value="Aldolase"/>
    <property type="match status" value="1"/>
</dbReference>
<dbReference type="InterPro" id="IPR013974">
    <property type="entry name" value="SAF"/>
</dbReference>
<evidence type="ECO:0000313" key="3">
    <source>
        <dbReference type="Proteomes" id="UP000234857"/>
    </source>
</evidence>
<dbReference type="CDD" id="cd11615">
    <property type="entry name" value="SAF_NeuB_like"/>
    <property type="match status" value="1"/>
</dbReference>
<dbReference type="PANTHER" id="PTHR42966">
    <property type="entry name" value="N-ACETYLNEURAMINATE SYNTHASE"/>
    <property type="match status" value="1"/>
</dbReference>
<comment type="caution">
    <text evidence="2">The sequence shown here is derived from an EMBL/GenBank/DDBJ whole genome shotgun (WGS) entry which is preliminary data.</text>
</comment>
<evidence type="ECO:0000259" key="1">
    <source>
        <dbReference type="PROSITE" id="PS50844"/>
    </source>
</evidence>
<sequence length="348" mass="39424">MSFEIGNRKISEKGLPFIIAEIGNNHQGELDKAVKLIQMAAASGADCVKFQKRDNKALYTEAYYNRLYDNENSFGETYVEHRDFLEFNKEEYRILMKTAKECGVEFMCTAFDFNSVDFLEDLNIIAYKIASGDLTSIPLIKYIAEKGKPMIISTGASTLEEIKIAYKTAYGINKQVALLHCVASYPSEYDTLNLNVIKTLKKEFPEAVIGYSSHENGIVGSVLAKMIGANIFESHFTLNHAWKGTDHKFSLEPQGFHKLTRDLHRIEVALGNFEKRILPEEAPARNKMGKSIYFFKNMKSGETIDESCITIKCPGEGLSPIHYEEILGQKIKEDVEKDQLLTWDILIK</sequence>
<dbReference type="Gene3D" id="3.20.20.70">
    <property type="entry name" value="Aldolase class I"/>
    <property type="match status" value="1"/>
</dbReference>
<feature type="domain" description="AFP-like" evidence="1">
    <location>
        <begin position="291"/>
        <end position="348"/>
    </location>
</feature>
<dbReference type="GO" id="GO:0016051">
    <property type="term" value="P:carbohydrate biosynthetic process"/>
    <property type="evidence" value="ECO:0007669"/>
    <property type="project" value="InterPro"/>
</dbReference>
<dbReference type="SUPFAM" id="SSF51269">
    <property type="entry name" value="AFP III-like domain"/>
    <property type="match status" value="1"/>
</dbReference>
<dbReference type="InterPro" id="IPR006190">
    <property type="entry name" value="SAF_AFP_Neu5Ac"/>
</dbReference>